<sequence>MDIFSGRHGKIHRMETGEAVSKGRRIQDEEKKKNASQASASPLNLHPRPPISTRSWHPQRRTMIGTRYPTFIVGLTTTGRVLLPGLSSSARKKSKLEWRHSHLYYS</sequence>
<proteinExistence type="predicted"/>
<organism evidence="2 3">
    <name type="scientific">Marasmiellus scandens</name>
    <dbReference type="NCBI Taxonomy" id="2682957"/>
    <lineage>
        <taxon>Eukaryota</taxon>
        <taxon>Fungi</taxon>
        <taxon>Dikarya</taxon>
        <taxon>Basidiomycota</taxon>
        <taxon>Agaricomycotina</taxon>
        <taxon>Agaricomycetes</taxon>
        <taxon>Agaricomycetidae</taxon>
        <taxon>Agaricales</taxon>
        <taxon>Marasmiineae</taxon>
        <taxon>Omphalotaceae</taxon>
        <taxon>Marasmiellus</taxon>
    </lineage>
</organism>
<name>A0ABR1JAA3_9AGAR</name>
<evidence type="ECO:0000313" key="3">
    <source>
        <dbReference type="Proteomes" id="UP001498398"/>
    </source>
</evidence>
<feature type="region of interest" description="Disordered" evidence="1">
    <location>
        <begin position="1"/>
        <end position="61"/>
    </location>
</feature>
<comment type="caution">
    <text evidence="2">The sequence shown here is derived from an EMBL/GenBank/DDBJ whole genome shotgun (WGS) entry which is preliminary data.</text>
</comment>
<dbReference type="EMBL" id="JBANRG010000023">
    <property type="protein sequence ID" value="KAK7455078.1"/>
    <property type="molecule type" value="Genomic_DNA"/>
</dbReference>
<reference evidence="2 3" key="1">
    <citation type="submission" date="2024-01" db="EMBL/GenBank/DDBJ databases">
        <title>A draft genome for the cacao thread blight pathogen Marasmiellus scandens.</title>
        <authorList>
            <person name="Baruah I.K."/>
            <person name="Leung J."/>
            <person name="Bukari Y."/>
            <person name="Amoako-Attah I."/>
            <person name="Meinhardt L.W."/>
            <person name="Bailey B.A."/>
            <person name="Cohen S.P."/>
        </authorList>
    </citation>
    <scope>NUCLEOTIDE SEQUENCE [LARGE SCALE GENOMIC DNA]</scope>
    <source>
        <strain evidence="2 3">GH-19</strain>
    </source>
</reference>
<evidence type="ECO:0000256" key="1">
    <source>
        <dbReference type="SAM" id="MobiDB-lite"/>
    </source>
</evidence>
<protein>
    <submittedName>
        <fullName evidence="2">Uncharacterized protein</fullName>
    </submittedName>
</protein>
<keyword evidence="3" id="KW-1185">Reference proteome</keyword>
<dbReference type="Proteomes" id="UP001498398">
    <property type="component" value="Unassembled WGS sequence"/>
</dbReference>
<accession>A0ABR1JAA3</accession>
<gene>
    <name evidence="2" type="ORF">VKT23_020788</name>
</gene>
<evidence type="ECO:0000313" key="2">
    <source>
        <dbReference type="EMBL" id="KAK7455078.1"/>
    </source>
</evidence>